<accession>A0AA45W2Q0</accession>
<evidence type="ECO:0000259" key="2">
    <source>
        <dbReference type="Pfam" id="PF01266"/>
    </source>
</evidence>
<evidence type="ECO:0000313" key="6">
    <source>
        <dbReference type="Proteomes" id="UP001215549"/>
    </source>
</evidence>
<reference evidence="4 6" key="2">
    <citation type="submission" date="2021-01" db="EMBL/GenBank/DDBJ databases">
        <title>Biogeographic distribution of Paracoccus.</title>
        <authorList>
            <person name="Hollensteiner J."/>
            <person name="Leineberger J."/>
            <person name="Brinkhoff T."/>
            <person name="Daniel R."/>
        </authorList>
    </citation>
    <scope>NUCLEOTIDE SEQUENCE [LARGE SCALE GENOMIC DNA]</scope>
    <source>
        <strain evidence="4 6">DSM 18447</strain>
    </source>
</reference>
<dbReference type="EMBL" id="CP067140">
    <property type="protein sequence ID" value="WCR01406.1"/>
    <property type="molecule type" value="Genomic_DNA"/>
</dbReference>
<evidence type="ECO:0000313" key="4">
    <source>
        <dbReference type="EMBL" id="WCR01406.1"/>
    </source>
</evidence>
<organism evidence="3 5">
    <name type="scientific">Paracoccus saliphilus</name>
    <dbReference type="NCBI Taxonomy" id="405559"/>
    <lineage>
        <taxon>Bacteria</taxon>
        <taxon>Pseudomonadati</taxon>
        <taxon>Pseudomonadota</taxon>
        <taxon>Alphaproteobacteria</taxon>
        <taxon>Rhodobacterales</taxon>
        <taxon>Paracoccaceae</taxon>
        <taxon>Paracoccus</taxon>
    </lineage>
</organism>
<proteinExistence type="predicted"/>
<dbReference type="PANTHER" id="PTHR13847">
    <property type="entry name" value="SARCOSINE DEHYDROGENASE-RELATED"/>
    <property type="match status" value="1"/>
</dbReference>
<protein>
    <submittedName>
        <fullName evidence="4">FAD-binding oxidoreductase</fullName>
    </submittedName>
    <submittedName>
        <fullName evidence="3">Glycine/D-amino acid oxidase</fullName>
    </submittedName>
</protein>
<dbReference type="InterPro" id="IPR006076">
    <property type="entry name" value="FAD-dep_OxRdtase"/>
</dbReference>
<dbReference type="GO" id="GO:0016491">
    <property type="term" value="F:oxidoreductase activity"/>
    <property type="evidence" value="ECO:0007669"/>
    <property type="project" value="UniProtKB-KW"/>
</dbReference>
<dbReference type="Gene3D" id="3.50.50.60">
    <property type="entry name" value="FAD/NAD(P)-binding domain"/>
    <property type="match status" value="1"/>
</dbReference>
<dbReference type="AlphaFoldDB" id="A0AA45W2Q0"/>
<gene>
    <name evidence="4" type="ORF">JHX88_10615</name>
    <name evidence="3" type="ORF">SAMN05421772_10377</name>
</gene>
<dbReference type="SUPFAM" id="SSF51905">
    <property type="entry name" value="FAD/NAD(P)-binding domain"/>
    <property type="match status" value="1"/>
</dbReference>
<dbReference type="Gene3D" id="3.30.9.10">
    <property type="entry name" value="D-Amino Acid Oxidase, subunit A, domain 2"/>
    <property type="match status" value="1"/>
</dbReference>
<dbReference type="PANTHER" id="PTHR13847:SF281">
    <property type="entry name" value="FAD DEPENDENT OXIDOREDUCTASE DOMAIN-CONTAINING PROTEIN"/>
    <property type="match status" value="1"/>
</dbReference>
<dbReference type="GO" id="GO:0005737">
    <property type="term" value="C:cytoplasm"/>
    <property type="evidence" value="ECO:0007669"/>
    <property type="project" value="TreeGrafter"/>
</dbReference>
<reference evidence="3 5" key="1">
    <citation type="submission" date="2017-01" db="EMBL/GenBank/DDBJ databases">
        <authorList>
            <person name="Varghese N."/>
            <person name="Submissions S."/>
        </authorList>
    </citation>
    <scope>NUCLEOTIDE SEQUENCE [LARGE SCALE GENOMIC DNA]</scope>
    <source>
        <strain evidence="3 5">DSM 18447</strain>
    </source>
</reference>
<evidence type="ECO:0000313" key="3">
    <source>
        <dbReference type="EMBL" id="SIS69895.1"/>
    </source>
</evidence>
<name>A0AA45W2Q0_9RHOB</name>
<dbReference type="PRINTS" id="PR00420">
    <property type="entry name" value="RNGMNOXGNASE"/>
</dbReference>
<keyword evidence="6" id="KW-1185">Reference proteome</keyword>
<dbReference type="RefSeq" id="WP_084202917.1">
    <property type="nucleotide sequence ID" value="NZ_CP067140.1"/>
</dbReference>
<dbReference type="EMBL" id="FTOU01000003">
    <property type="protein sequence ID" value="SIS69895.1"/>
    <property type="molecule type" value="Genomic_DNA"/>
</dbReference>
<dbReference type="Proteomes" id="UP001215549">
    <property type="component" value="Chromosome"/>
</dbReference>
<evidence type="ECO:0000313" key="5">
    <source>
        <dbReference type="Proteomes" id="UP000186216"/>
    </source>
</evidence>
<feature type="domain" description="FAD dependent oxidoreductase" evidence="2">
    <location>
        <begin position="55"/>
        <end position="407"/>
    </location>
</feature>
<dbReference type="Proteomes" id="UP000186216">
    <property type="component" value="Unassembled WGS sequence"/>
</dbReference>
<keyword evidence="1" id="KW-0560">Oxidoreductase</keyword>
<dbReference type="InterPro" id="IPR036188">
    <property type="entry name" value="FAD/NAD-bd_sf"/>
</dbReference>
<evidence type="ECO:0000256" key="1">
    <source>
        <dbReference type="ARBA" id="ARBA00023002"/>
    </source>
</evidence>
<sequence>MLFSNSAIAQLNHHGRSNLVSIFAPDYREEPYWWMAAPPSGEDVTASVPGPVKADVAIVGGGITGLTAALFLARGGADVIVVDSGEIGGGAARMNAGFLGRTLKRSIGWLDKHVGSEYAVRVYRELDEALKGIESLVNSEQIECHRRTCGRLISANSEPHLRHLIKDMEEMKHRLGFDYEVVSKSDLHSELASDCYFGGVVVPDLGSIHPGLYHSGLLKRGKEAGVRFLERAAVLTIDSNGGRKSVRTERGEISATQVIVATNGYTPRNLKWFARRLVPFRGFITATEILPSELIDKVLPKRRTYLDTKMGIDFIRSAPDSERILFGGLTGRLNSTSTSLVPALYRRMTRIMPDLEGVKISRSWTGFCAGTFDFMPHMGIHDGIHYALGYNFAGVPLGTHFGRKLASRILGKGGGSSAFDIEKFPTLPLFNGTGLVAPLAMQYFNLHDRWITKGK</sequence>
<dbReference type="Pfam" id="PF01266">
    <property type="entry name" value="DAO"/>
    <property type="match status" value="1"/>
</dbReference>